<name>A0A0U0AXX7_STREE</name>
<dbReference type="InterPro" id="IPR010982">
    <property type="entry name" value="Lambda_DNA-bd_dom_sf"/>
</dbReference>
<dbReference type="EMBL" id="CRVC01000040">
    <property type="protein sequence ID" value="COR96344.1"/>
    <property type="molecule type" value="Genomic_DNA"/>
</dbReference>
<feature type="domain" description="HTH cro/C1-type" evidence="1">
    <location>
        <begin position="16"/>
        <end position="70"/>
    </location>
</feature>
<dbReference type="Gene3D" id="1.10.260.40">
    <property type="entry name" value="lambda repressor-like DNA-binding domains"/>
    <property type="match status" value="1"/>
</dbReference>
<evidence type="ECO:0000259" key="1">
    <source>
        <dbReference type="PROSITE" id="PS50943"/>
    </source>
</evidence>
<protein>
    <submittedName>
        <fullName evidence="2">Phage transcriptional repressor</fullName>
    </submittedName>
</protein>
<dbReference type="SMART" id="SM00530">
    <property type="entry name" value="HTH_XRE"/>
    <property type="match status" value="1"/>
</dbReference>
<dbReference type="RefSeq" id="WP_050091540.1">
    <property type="nucleotide sequence ID" value="NZ_CABFMK010000022.1"/>
</dbReference>
<dbReference type="CDD" id="cd00093">
    <property type="entry name" value="HTH_XRE"/>
    <property type="match status" value="1"/>
</dbReference>
<dbReference type="Pfam" id="PF01381">
    <property type="entry name" value="HTH_3"/>
    <property type="match status" value="1"/>
</dbReference>
<dbReference type="GO" id="GO:0003677">
    <property type="term" value="F:DNA binding"/>
    <property type="evidence" value="ECO:0007669"/>
    <property type="project" value="InterPro"/>
</dbReference>
<dbReference type="Proteomes" id="UP000046095">
    <property type="component" value="Unassembled WGS sequence"/>
</dbReference>
<evidence type="ECO:0000313" key="4">
    <source>
        <dbReference type="Proteomes" id="UP000046095"/>
    </source>
</evidence>
<dbReference type="InterPro" id="IPR001387">
    <property type="entry name" value="Cro/C1-type_HTH"/>
</dbReference>
<dbReference type="PROSITE" id="PS50943">
    <property type="entry name" value="HTH_CROC1"/>
    <property type="match status" value="1"/>
</dbReference>
<evidence type="ECO:0000313" key="3">
    <source>
        <dbReference type="EMBL" id="VRI37954.1"/>
    </source>
</evidence>
<dbReference type="Proteomes" id="UP000304540">
    <property type="component" value="Unassembled WGS sequence"/>
</dbReference>
<dbReference type="EMBL" id="CABABW010000029">
    <property type="protein sequence ID" value="VRI37954.1"/>
    <property type="molecule type" value="Genomic_DNA"/>
</dbReference>
<organism evidence="2 4">
    <name type="scientific">Streptococcus pneumoniae</name>
    <dbReference type="NCBI Taxonomy" id="1313"/>
    <lineage>
        <taxon>Bacteria</taxon>
        <taxon>Bacillati</taxon>
        <taxon>Bacillota</taxon>
        <taxon>Bacilli</taxon>
        <taxon>Lactobacillales</taxon>
        <taxon>Streptococcaceae</taxon>
        <taxon>Streptococcus</taxon>
    </lineage>
</organism>
<accession>A0A0U0AXX7</accession>
<dbReference type="SUPFAM" id="SSF47413">
    <property type="entry name" value="lambda repressor-like DNA-binding domains"/>
    <property type="match status" value="1"/>
</dbReference>
<dbReference type="AlphaFoldDB" id="A0A0U0AXX7"/>
<reference evidence="2 4" key="1">
    <citation type="submission" date="2015-03" db="EMBL/GenBank/DDBJ databases">
        <authorList>
            <person name="Murphy D."/>
        </authorList>
    </citation>
    <scope>NUCLEOTIDE SEQUENCE [LARGE SCALE GENOMIC DNA]</scope>
    <source>
        <strain evidence="2 4">SMRU1708</strain>
    </source>
</reference>
<evidence type="ECO:0000313" key="5">
    <source>
        <dbReference type="Proteomes" id="UP000304540"/>
    </source>
</evidence>
<sequence>MALYSETEGTNIAENIKLIRLSLGETLEQFAKRFGTSKAVVCNWEHKRNAPKLPTMLKIADLAGVSVIDFLNKKIEV</sequence>
<gene>
    <name evidence="2" type="ORF">ERS021218_02117</name>
    <name evidence="3" type="ORF">SAMEA3381574_02035</name>
</gene>
<proteinExistence type="predicted"/>
<evidence type="ECO:0000313" key="2">
    <source>
        <dbReference type="EMBL" id="COR96344.1"/>
    </source>
</evidence>
<reference evidence="3 5" key="2">
    <citation type="submission" date="2019-04" db="EMBL/GenBank/DDBJ databases">
        <authorList>
            <consortium name="Pathogen Informatics"/>
        </authorList>
    </citation>
    <scope>NUCLEOTIDE SEQUENCE [LARGE SCALE GENOMIC DNA]</scope>
    <source>
        <strain evidence="3 5">GPSC232</strain>
    </source>
</reference>